<evidence type="ECO:0000256" key="2">
    <source>
        <dbReference type="ARBA" id="ARBA00006464"/>
    </source>
</evidence>
<keyword evidence="3" id="KW-0808">Transferase</keyword>
<keyword evidence="5 7" id="KW-1133">Transmembrane helix</keyword>
<dbReference type="EMBL" id="QOVG01000004">
    <property type="protein sequence ID" value="NDK38763.1"/>
    <property type="molecule type" value="Genomic_DNA"/>
</dbReference>
<dbReference type="InterPro" id="IPR017464">
    <property type="entry name" value="Sugar_tfrase_EpsB_2"/>
</dbReference>
<dbReference type="NCBIfam" id="TIGR03025">
    <property type="entry name" value="EPS_sugtrans"/>
    <property type="match status" value="1"/>
</dbReference>
<accession>A0ABX0ACZ2</accession>
<feature type="domain" description="Bacterial sugar transferase" evidence="8">
    <location>
        <begin position="275"/>
        <end position="457"/>
    </location>
</feature>
<feature type="transmembrane region" description="Helical" evidence="7">
    <location>
        <begin position="54"/>
        <end position="71"/>
    </location>
</feature>
<feature type="transmembrane region" description="Helical" evidence="7">
    <location>
        <begin position="109"/>
        <end position="132"/>
    </location>
</feature>
<evidence type="ECO:0000256" key="7">
    <source>
        <dbReference type="SAM" id="Phobius"/>
    </source>
</evidence>
<dbReference type="InterPro" id="IPR003362">
    <property type="entry name" value="Bact_transf"/>
</dbReference>
<protein>
    <submittedName>
        <fullName evidence="9">TIGR03013 family PEP-CTERM/XrtA system glycosyltransferase</fullName>
    </submittedName>
</protein>
<keyword evidence="10" id="KW-1185">Reference proteome</keyword>
<dbReference type="PANTHER" id="PTHR30576:SF21">
    <property type="entry name" value="UDP-GLUCOSE:UNDECAPRENYL-PHOSPHATE GLUCOSE-1-PHOSPHATE TRANSFERASE"/>
    <property type="match status" value="1"/>
</dbReference>
<dbReference type="PANTHER" id="PTHR30576">
    <property type="entry name" value="COLANIC BIOSYNTHESIS UDP-GLUCOSE LIPID CARRIER TRANSFERASE"/>
    <property type="match status" value="1"/>
</dbReference>
<keyword evidence="4 7" id="KW-0812">Transmembrane</keyword>
<dbReference type="InterPro" id="IPR017475">
    <property type="entry name" value="EPS_sugar_tfrase"/>
</dbReference>
<dbReference type="NCBIfam" id="TIGR03013">
    <property type="entry name" value="EpsB_2"/>
    <property type="match status" value="1"/>
</dbReference>
<dbReference type="Gene3D" id="3.40.50.720">
    <property type="entry name" value="NAD(P)-binding Rossmann-like Domain"/>
    <property type="match status" value="1"/>
</dbReference>
<organism evidence="9 10">
    <name type="scientific">Pseudoxanthomonas gei</name>
    <dbReference type="NCBI Taxonomy" id="1383030"/>
    <lineage>
        <taxon>Bacteria</taxon>
        <taxon>Pseudomonadati</taxon>
        <taxon>Pseudomonadota</taxon>
        <taxon>Gammaproteobacteria</taxon>
        <taxon>Lysobacterales</taxon>
        <taxon>Lysobacteraceae</taxon>
        <taxon>Pseudoxanthomonas</taxon>
    </lineage>
</organism>
<keyword evidence="6 7" id="KW-0472">Membrane</keyword>
<feature type="transmembrane region" description="Helical" evidence="7">
    <location>
        <begin position="83"/>
        <end position="103"/>
    </location>
</feature>
<evidence type="ECO:0000259" key="8">
    <source>
        <dbReference type="Pfam" id="PF02397"/>
    </source>
</evidence>
<proteinExistence type="inferred from homology"/>
<evidence type="ECO:0000256" key="6">
    <source>
        <dbReference type="ARBA" id="ARBA00023136"/>
    </source>
</evidence>
<reference evidence="9 10" key="1">
    <citation type="submission" date="2018-07" db="EMBL/GenBank/DDBJ databases">
        <title>Whole genome Sequencing of Pseudoxanthomonas gei KCTC 32298 (T).</title>
        <authorList>
            <person name="Kumar S."/>
            <person name="Bansal K."/>
            <person name="Kaur A."/>
            <person name="Patil P."/>
            <person name="Sharma S."/>
            <person name="Patil P.B."/>
        </authorList>
    </citation>
    <scope>NUCLEOTIDE SEQUENCE [LARGE SCALE GENOMIC DNA]</scope>
    <source>
        <strain evidence="9 10">KCTC 32298</strain>
    </source>
</reference>
<sequence>MKLSLKSRKSRAVFKLWLGELVLVSLAVTIAAWVRFHGDPESHIAFSQTAPLRTLLVAICTTAAMASFGLYQVHTRYNRTDLFLRLLMSFSFGGVALLVMYYVVPQTYIGRGVLAMALALAIMMVGMLRIMLQRLFEADGFKQRVLVLGAGGNADLINSRLRRRSDRHSFLLVGFLPIEGQQTVVPEPLRVGSQAGLLELTRELNVHEIVVAPDERRGGLPMEQLLACAQRGIRVTDLPDFFEREAGMIKLNVVEPSALIFSGGFDHSQPRQLNKRFFDLVAASTLLLLAWPFMLLTALCIRLESAGPVLYRQTRVGESGKAFELVKFRSMRVDAEKDGVCWAQKDDDRATRVGAFIRKVRLDELPQLFNVLRGDMSFVGPRPERPHFVDQFNRQIRYYGVRHSVKPGLTGWAQLRYPYGASVHDAEEKLKFDLFYVKNQGLTFDLMILLQTVEVVLFGRGAR</sequence>
<gene>
    <name evidence="9" type="ORF">DT603_07900</name>
</gene>
<dbReference type="Pfam" id="PF02397">
    <property type="entry name" value="Bac_transf"/>
    <property type="match status" value="1"/>
</dbReference>
<evidence type="ECO:0000313" key="10">
    <source>
        <dbReference type="Proteomes" id="UP001429354"/>
    </source>
</evidence>
<evidence type="ECO:0000256" key="5">
    <source>
        <dbReference type="ARBA" id="ARBA00022989"/>
    </source>
</evidence>
<evidence type="ECO:0000256" key="1">
    <source>
        <dbReference type="ARBA" id="ARBA00004141"/>
    </source>
</evidence>
<comment type="caution">
    <text evidence="9">The sequence shown here is derived from an EMBL/GenBank/DDBJ whole genome shotgun (WGS) entry which is preliminary data.</text>
</comment>
<dbReference type="Proteomes" id="UP001429354">
    <property type="component" value="Unassembled WGS sequence"/>
</dbReference>
<comment type="subcellular location">
    <subcellularLocation>
        <location evidence="1">Membrane</location>
        <topology evidence="1">Multi-pass membrane protein</topology>
    </subcellularLocation>
</comment>
<evidence type="ECO:0000256" key="4">
    <source>
        <dbReference type="ARBA" id="ARBA00022692"/>
    </source>
</evidence>
<feature type="transmembrane region" description="Helical" evidence="7">
    <location>
        <begin position="277"/>
        <end position="299"/>
    </location>
</feature>
<dbReference type="RefSeq" id="WP_162349330.1">
    <property type="nucleotide sequence ID" value="NZ_QOVG01000004.1"/>
</dbReference>
<feature type="transmembrane region" description="Helical" evidence="7">
    <location>
        <begin position="12"/>
        <end position="34"/>
    </location>
</feature>
<evidence type="ECO:0000256" key="3">
    <source>
        <dbReference type="ARBA" id="ARBA00022679"/>
    </source>
</evidence>
<comment type="similarity">
    <text evidence="2">Belongs to the bacterial sugar transferase family.</text>
</comment>
<name>A0ABX0ACZ2_9GAMM</name>
<evidence type="ECO:0000313" key="9">
    <source>
        <dbReference type="EMBL" id="NDK38763.1"/>
    </source>
</evidence>